<dbReference type="Pfam" id="PF21571">
    <property type="entry name" value="ArgZ-like_C_1st"/>
    <property type="match status" value="1"/>
</dbReference>
<dbReference type="Gene3D" id="3.40.50.10690">
    <property type="entry name" value="putative lor/sdh protein like domains"/>
    <property type="match status" value="1"/>
</dbReference>
<dbReference type="InterPro" id="IPR029035">
    <property type="entry name" value="DHS-like_NAD/FAD-binding_dom"/>
</dbReference>
<organism evidence="15 16">
    <name type="scientific">Methanothrix harundinacea</name>
    <dbReference type="NCBI Taxonomy" id="301375"/>
    <lineage>
        <taxon>Archaea</taxon>
        <taxon>Methanobacteriati</taxon>
        <taxon>Methanobacteriota</taxon>
        <taxon>Stenosarchaea group</taxon>
        <taxon>Methanomicrobia</taxon>
        <taxon>Methanotrichales</taxon>
        <taxon>Methanotrichaceae</taxon>
        <taxon>Methanothrix</taxon>
    </lineage>
</organism>
<name>A0A101IL79_9EURY</name>
<comment type="function">
    <text evidence="6">Catalyzes the conversion of ornithine to proline, with the release of ammonia.</text>
</comment>
<evidence type="ECO:0000313" key="17">
    <source>
        <dbReference type="Proteomes" id="UP000057043"/>
    </source>
</evidence>
<dbReference type="PATRIC" id="fig|301375.6.peg.1615"/>
<dbReference type="InterPro" id="IPR048964">
    <property type="entry name" value="ArgZ/ArgE-like_C_1st"/>
</dbReference>
<evidence type="ECO:0000313" key="16">
    <source>
        <dbReference type="Proteomes" id="UP000053961"/>
    </source>
</evidence>
<evidence type="ECO:0000259" key="11">
    <source>
        <dbReference type="Pfam" id="PF04455"/>
    </source>
</evidence>
<evidence type="ECO:0000313" key="15">
    <source>
        <dbReference type="EMBL" id="KUK96930.1"/>
    </source>
</evidence>
<evidence type="ECO:0000259" key="13">
    <source>
        <dbReference type="Pfam" id="PF21571"/>
    </source>
</evidence>
<protein>
    <recommendedName>
        <fullName evidence="9">Ornithine cyclodeaminase</fullName>
        <ecNumber evidence="8">4.3.1.12</ecNumber>
    </recommendedName>
    <alternativeName>
        <fullName evidence="10">Archaeal ornithine cyclodeaminase</fullName>
    </alternativeName>
</protein>
<evidence type="ECO:0000256" key="1">
    <source>
        <dbReference type="ARBA" id="ARBA00001911"/>
    </source>
</evidence>
<evidence type="ECO:0000256" key="7">
    <source>
        <dbReference type="ARBA" id="ARBA00061348"/>
    </source>
</evidence>
<evidence type="ECO:0000313" key="14">
    <source>
        <dbReference type="EMBL" id="KUK45303.1"/>
    </source>
</evidence>
<evidence type="ECO:0000256" key="5">
    <source>
        <dbReference type="ARBA" id="ARBA00052109"/>
    </source>
</evidence>
<dbReference type="Proteomes" id="UP000053961">
    <property type="component" value="Unassembled WGS sequence"/>
</dbReference>
<feature type="domain" description="Arginine dihydrolase ArgZ/ArgE-like C-terminal second subdomain" evidence="12">
    <location>
        <begin position="185"/>
        <end position="396"/>
    </location>
</feature>
<dbReference type="EC" id="4.3.1.12" evidence="8"/>
<evidence type="ECO:0000259" key="12">
    <source>
        <dbReference type="Pfam" id="PF21570"/>
    </source>
</evidence>
<dbReference type="AlphaFoldDB" id="A0A101IL79"/>
<dbReference type="GO" id="GO:0008473">
    <property type="term" value="F:ornithine cyclodeaminase activity"/>
    <property type="evidence" value="ECO:0007669"/>
    <property type="project" value="UniProtKB-EC"/>
</dbReference>
<evidence type="ECO:0000256" key="9">
    <source>
        <dbReference type="ARBA" id="ARBA00072993"/>
    </source>
</evidence>
<comment type="cofactor">
    <cofactor evidence="1">
        <name>NAD(+)</name>
        <dbReference type="ChEBI" id="CHEBI:57540"/>
    </cofactor>
</comment>
<dbReference type="InterPro" id="IPR007545">
    <property type="entry name" value="LOR/SDH_bifunc_enz_cons_dom"/>
</dbReference>
<dbReference type="SUPFAM" id="SSF52467">
    <property type="entry name" value="DHS-like NAD/FAD-binding domain"/>
    <property type="match status" value="1"/>
</dbReference>
<evidence type="ECO:0000256" key="3">
    <source>
        <dbReference type="ARBA" id="ARBA00023027"/>
    </source>
</evidence>
<sequence>MSETCDIEMEGHLIDSLTLTKALDKIMSMGGEFEIKTFQVGKRKHDTSYVKIAISGEDDDHLGRILLALHPLGARVIEAEDVHLEIAPQDRVVPRGFYSTTNHLTYVRHHSAWLEVEDIQMDCLIIVKEGRAICVPIGQIEKGDMVVVGTAGVRVVPPERPREKTFFEFMSNEVSSERPSGEIVKQLAEEILATKRAGGKIAVVGGPGIIHTGASGALAELIRDGYIDVLLAGNALAVHDIERQLFGTSLGMDPHGNLTSAGHRNHIYAISEVIASGSIKQAVDDGKLRGGIMYECIRQGIPYVLAGSIRDDGPLPDVITDTVEAQKAMFEALRGVDMVIMMATMLHSIATGNLLPSRVKTICVDINPSTVTKLMDRGTAQAIGLVTDIGIFLPRLAEEVGRLAEAS</sequence>
<evidence type="ECO:0000256" key="10">
    <source>
        <dbReference type="ARBA" id="ARBA00081581"/>
    </source>
</evidence>
<dbReference type="EMBL" id="LGFT01000005">
    <property type="protein sequence ID" value="KUK45303.1"/>
    <property type="molecule type" value="Genomic_DNA"/>
</dbReference>
<dbReference type="InterPro" id="IPR048963">
    <property type="entry name" value="ArgZ/ArgE-like_C_2nd"/>
</dbReference>
<comment type="similarity">
    <text evidence="7">Belongs to the AgrE/ArgZ ornithine cyclodeaminase family.</text>
</comment>
<comment type="catalytic activity">
    <reaction evidence="5">
        <text>L-ornithine = L-proline + NH4(+)</text>
        <dbReference type="Rhea" id="RHEA:24368"/>
        <dbReference type="ChEBI" id="CHEBI:28938"/>
        <dbReference type="ChEBI" id="CHEBI:46911"/>
        <dbReference type="ChEBI" id="CHEBI:60039"/>
        <dbReference type="EC" id="4.3.1.12"/>
    </reaction>
</comment>
<evidence type="ECO:0000256" key="2">
    <source>
        <dbReference type="ARBA" id="ARBA00022741"/>
    </source>
</evidence>
<feature type="domain" description="LOR/SDH bifunctional enzyme conserved" evidence="11">
    <location>
        <begin position="6"/>
        <end position="103"/>
    </location>
</feature>
<keyword evidence="3" id="KW-0520">NAD</keyword>
<feature type="domain" description="Arginine dihydrolase ArgZ/ArgE-like C-terminal first subdomain" evidence="13">
    <location>
        <begin position="105"/>
        <end position="184"/>
    </location>
</feature>
<dbReference type="Pfam" id="PF04455">
    <property type="entry name" value="Saccharop_dh_N"/>
    <property type="match status" value="1"/>
</dbReference>
<evidence type="ECO:0000256" key="8">
    <source>
        <dbReference type="ARBA" id="ARBA00066346"/>
    </source>
</evidence>
<reference evidence="15" key="1">
    <citation type="journal article" date="2015" name="MBio">
        <title>Genome-resolved metagenomic analysis reveals roles for candidate phyla and other microbial community members in biogeochemical transformations in oil reservoirs.</title>
        <authorList>
            <person name="Hu P."/>
            <person name="Tom L."/>
            <person name="Singh A."/>
            <person name="Thomas B.C."/>
            <person name="Baker B.J."/>
            <person name="Piceno Y.M."/>
            <person name="Andersen G.L."/>
            <person name="Banfield J.F."/>
        </authorList>
    </citation>
    <scope>NUCLEOTIDE SEQUENCE [LARGE SCALE GENOMIC DNA]</scope>
    <source>
        <strain evidence="15">56_747</strain>
    </source>
</reference>
<dbReference type="Proteomes" id="UP000057043">
    <property type="component" value="Unassembled WGS sequence"/>
</dbReference>
<dbReference type="CDD" id="cd12144">
    <property type="entry name" value="SDH_N_domain"/>
    <property type="match status" value="1"/>
</dbReference>
<gene>
    <name evidence="14" type="ORF">XD72_0331</name>
    <name evidence="15" type="ORF">XE07_0702</name>
</gene>
<evidence type="ECO:0000256" key="6">
    <source>
        <dbReference type="ARBA" id="ARBA00056756"/>
    </source>
</evidence>
<dbReference type="EMBL" id="LGHB01000006">
    <property type="protein sequence ID" value="KUK96930.1"/>
    <property type="molecule type" value="Genomic_DNA"/>
</dbReference>
<keyword evidence="4" id="KW-0456">Lyase</keyword>
<proteinExistence type="inferred from homology"/>
<dbReference type="NCBIfam" id="TIGR00300">
    <property type="entry name" value="TIGR00300 family protein"/>
    <property type="match status" value="1"/>
</dbReference>
<dbReference type="Pfam" id="PF21570">
    <property type="entry name" value="ArgZ-like_C_2nd"/>
    <property type="match status" value="1"/>
</dbReference>
<reference evidence="16 17" key="2">
    <citation type="journal article" date="2015" name="MBio">
        <title>Genome-Resolved Metagenomic Analysis Reveals Roles for Candidate Phyla and Other Microbial Community Members in Biogeochemical Transformations in Oil Reservoirs.</title>
        <authorList>
            <person name="Hu P."/>
            <person name="Tom L."/>
            <person name="Singh A."/>
            <person name="Thomas B.C."/>
            <person name="Baker B.J."/>
            <person name="Piceno Y.M."/>
            <person name="Andersen G.L."/>
            <person name="Banfield J.F."/>
        </authorList>
    </citation>
    <scope>NUCLEOTIDE SEQUENCE [LARGE SCALE GENOMIC DNA]</scope>
    <source>
        <strain evidence="14">57_489</strain>
    </source>
</reference>
<dbReference type="Gene3D" id="2.40.420.10">
    <property type="entry name" value="conserved putative lor/sdh protein from methanococcus maripaludis s2 domain"/>
    <property type="match status" value="1"/>
</dbReference>
<keyword evidence="2" id="KW-0547">Nucleotide-binding</keyword>
<evidence type="ECO:0000256" key="4">
    <source>
        <dbReference type="ARBA" id="ARBA00023239"/>
    </source>
</evidence>
<comment type="caution">
    <text evidence="15">The sequence shown here is derived from an EMBL/GenBank/DDBJ whole genome shotgun (WGS) entry which is preliminary data.</text>
</comment>
<accession>A0A101IL79</accession>
<dbReference type="InterPro" id="IPR005239">
    <property type="entry name" value="ArgZ/ArgE-like"/>
</dbReference>
<dbReference type="GO" id="GO:0000166">
    <property type="term" value="F:nucleotide binding"/>
    <property type="evidence" value="ECO:0007669"/>
    <property type="project" value="UniProtKB-KW"/>
</dbReference>